<evidence type="ECO:0000259" key="7">
    <source>
        <dbReference type="PROSITE" id="PS51012"/>
    </source>
</evidence>
<sequence>MTTSTVPVGASAPSAGPADVPPLGSARRFLRDSGIVFRRQLRMNLRNPAWVIIGMLQPVLYLLLFGPLLEPLIGQLGATNAYTFFVPGMLVQLGVFGAFFAGFSLIGEWREGVIEAERVTPANRTALLVGRLYRDLLQLLVQALILVGLGFALGMDASVGGLVLGVLLTLLLGGACAAASNALALTTKSEDVMAPVINMVMLPVLLLSGILLPMTIGPAWLQTASDFMPIRWVVDGVRTSFAGDLASSTLLWGTVWALGLFAAAVWWGTATFRRENA</sequence>
<name>A0A1I0ZFK4_9CELL</name>
<comment type="subcellular location">
    <subcellularLocation>
        <location evidence="6">Cell membrane</location>
        <topology evidence="6">Multi-pass membrane protein</topology>
    </subcellularLocation>
    <subcellularLocation>
        <location evidence="1">Membrane</location>
        <topology evidence="1">Multi-pass membrane protein</topology>
    </subcellularLocation>
</comment>
<evidence type="ECO:0000256" key="2">
    <source>
        <dbReference type="ARBA" id="ARBA00022692"/>
    </source>
</evidence>
<dbReference type="PANTHER" id="PTHR43229">
    <property type="entry name" value="NODULATION PROTEIN J"/>
    <property type="match status" value="1"/>
</dbReference>
<dbReference type="Pfam" id="PF01061">
    <property type="entry name" value="ABC2_membrane"/>
    <property type="match status" value="1"/>
</dbReference>
<keyword evidence="2 6" id="KW-0812">Transmembrane</keyword>
<gene>
    <name evidence="8" type="ORF">SAMN05421867_110106</name>
</gene>
<dbReference type="RefSeq" id="WP_090033391.1">
    <property type="nucleotide sequence ID" value="NZ_BONM01000039.1"/>
</dbReference>
<dbReference type="PANTHER" id="PTHR43229:SF2">
    <property type="entry name" value="NODULATION PROTEIN J"/>
    <property type="match status" value="1"/>
</dbReference>
<dbReference type="GO" id="GO:0046677">
    <property type="term" value="P:response to antibiotic"/>
    <property type="evidence" value="ECO:0007669"/>
    <property type="project" value="UniProtKB-KW"/>
</dbReference>
<evidence type="ECO:0000313" key="8">
    <source>
        <dbReference type="EMBL" id="SFB22973.1"/>
    </source>
</evidence>
<keyword evidence="6" id="KW-0813">Transport</keyword>
<feature type="transmembrane region" description="Helical" evidence="6">
    <location>
        <begin position="81"/>
        <end position="106"/>
    </location>
</feature>
<keyword evidence="6" id="KW-1003">Cell membrane</keyword>
<dbReference type="InterPro" id="IPR013525">
    <property type="entry name" value="ABC2_TM"/>
</dbReference>
<feature type="transmembrane region" description="Helical" evidence="6">
    <location>
        <begin position="161"/>
        <end position="184"/>
    </location>
</feature>
<evidence type="ECO:0000256" key="3">
    <source>
        <dbReference type="ARBA" id="ARBA00022989"/>
    </source>
</evidence>
<dbReference type="Proteomes" id="UP000199012">
    <property type="component" value="Unassembled WGS sequence"/>
</dbReference>
<reference evidence="9" key="1">
    <citation type="submission" date="2016-10" db="EMBL/GenBank/DDBJ databases">
        <authorList>
            <person name="Varghese N."/>
            <person name="Submissions S."/>
        </authorList>
    </citation>
    <scope>NUCLEOTIDE SEQUENCE [LARGE SCALE GENOMIC DNA]</scope>
    <source>
        <strain evidence="9">CGMCC 4.6945</strain>
    </source>
</reference>
<keyword evidence="4 6" id="KW-0472">Membrane</keyword>
<feature type="transmembrane region" description="Helical" evidence="6">
    <location>
        <begin position="48"/>
        <end position="69"/>
    </location>
</feature>
<evidence type="ECO:0000313" key="9">
    <source>
        <dbReference type="Proteomes" id="UP000199012"/>
    </source>
</evidence>
<comment type="similarity">
    <text evidence="6">Belongs to the ABC-2 integral membrane protein family.</text>
</comment>
<dbReference type="GO" id="GO:0140359">
    <property type="term" value="F:ABC-type transporter activity"/>
    <property type="evidence" value="ECO:0007669"/>
    <property type="project" value="InterPro"/>
</dbReference>
<evidence type="ECO:0000256" key="6">
    <source>
        <dbReference type="RuleBase" id="RU361157"/>
    </source>
</evidence>
<keyword evidence="3 6" id="KW-1133">Transmembrane helix</keyword>
<feature type="transmembrane region" description="Helical" evidence="6">
    <location>
        <begin position="136"/>
        <end position="155"/>
    </location>
</feature>
<feature type="transmembrane region" description="Helical" evidence="6">
    <location>
        <begin position="196"/>
        <end position="221"/>
    </location>
</feature>
<dbReference type="GO" id="GO:0043190">
    <property type="term" value="C:ATP-binding cassette (ABC) transporter complex"/>
    <property type="evidence" value="ECO:0007669"/>
    <property type="project" value="InterPro"/>
</dbReference>
<feature type="domain" description="ABC transmembrane type-2" evidence="7">
    <location>
        <begin position="49"/>
        <end position="275"/>
    </location>
</feature>
<evidence type="ECO:0000256" key="1">
    <source>
        <dbReference type="ARBA" id="ARBA00004141"/>
    </source>
</evidence>
<evidence type="ECO:0000256" key="5">
    <source>
        <dbReference type="ARBA" id="ARBA00023251"/>
    </source>
</evidence>
<dbReference type="PIRSF" id="PIRSF006648">
    <property type="entry name" value="DrrB"/>
    <property type="match status" value="1"/>
</dbReference>
<dbReference type="EMBL" id="FOKA01000010">
    <property type="protein sequence ID" value="SFB22973.1"/>
    <property type="molecule type" value="Genomic_DNA"/>
</dbReference>
<dbReference type="STRING" id="988821.SAMN05421867_110106"/>
<keyword evidence="5" id="KW-0046">Antibiotic resistance</keyword>
<dbReference type="InterPro" id="IPR047817">
    <property type="entry name" value="ABC2_TM_bact-type"/>
</dbReference>
<dbReference type="OrthoDB" id="9255971at2"/>
<protein>
    <recommendedName>
        <fullName evidence="6">Transport permease protein</fullName>
    </recommendedName>
</protein>
<dbReference type="InterPro" id="IPR000412">
    <property type="entry name" value="ABC_2_transport"/>
</dbReference>
<keyword evidence="9" id="KW-1185">Reference proteome</keyword>
<accession>A0A1I0ZFK4</accession>
<dbReference type="PROSITE" id="PS51012">
    <property type="entry name" value="ABC_TM2"/>
    <property type="match status" value="1"/>
</dbReference>
<dbReference type="AlphaFoldDB" id="A0A1I0ZFK4"/>
<organism evidence="8 9">
    <name type="scientific">Cellulomonas marina</name>
    <dbReference type="NCBI Taxonomy" id="988821"/>
    <lineage>
        <taxon>Bacteria</taxon>
        <taxon>Bacillati</taxon>
        <taxon>Actinomycetota</taxon>
        <taxon>Actinomycetes</taxon>
        <taxon>Micrococcales</taxon>
        <taxon>Cellulomonadaceae</taxon>
        <taxon>Cellulomonas</taxon>
    </lineage>
</organism>
<evidence type="ECO:0000256" key="4">
    <source>
        <dbReference type="ARBA" id="ARBA00023136"/>
    </source>
</evidence>
<feature type="transmembrane region" description="Helical" evidence="6">
    <location>
        <begin position="250"/>
        <end position="272"/>
    </location>
</feature>
<proteinExistence type="inferred from homology"/>
<dbReference type="InterPro" id="IPR051784">
    <property type="entry name" value="Nod_factor_ABC_transporter"/>
</dbReference>